<dbReference type="AlphaFoldDB" id="A0A9E3HD61"/>
<protein>
    <submittedName>
        <fullName evidence="2">Acyl carrier protein</fullName>
    </submittedName>
</protein>
<reference evidence="2" key="2">
    <citation type="journal article" date="2022" name="Microbiol. Resour. Announc.">
        <title>Metagenome Sequencing to Explore Phylogenomics of Terrestrial Cyanobacteria.</title>
        <authorList>
            <person name="Ward R.D."/>
            <person name="Stajich J.E."/>
            <person name="Johansen J.R."/>
            <person name="Huntemann M."/>
            <person name="Clum A."/>
            <person name="Foster B."/>
            <person name="Foster B."/>
            <person name="Roux S."/>
            <person name="Palaniappan K."/>
            <person name="Varghese N."/>
            <person name="Mukherjee S."/>
            <person name="Reddy T.B.K."/>
            <person name="Daum C."/>
            <person name="Copeland A."/>
            <person name="Chen I.A."/>
            <person name="Ivanova N.N."/>
            <person name="Kyrpides N.C."/>
            <person name="Shapiro N."/>
            <person name="Eloe-Fadrosh E.A."/>
            <person name="Pietrasiak N."/>
        </authorList>
    </citation>
    <scope>NUCLEOTIDE SEQUENCE</scope>
    <source>
        <strain evidence="2">HA4357-MV3</strain>
    </source>
</reference>
<evidence type="ECO:0000259" key="1">
    <source>
        <dbReference type="PROSITE" id="PS50075"/>
    </source>
</evidence>
<evidence type="ECO:0000313" key="3">
    <source>
        <dbReference type="Proteomes" id="UP000813215"/>
    </source>
</evidence>
<name>A0A9E3HD61_9NOST</name>
<proteinExistence type="predicted"/>
<gene>
    <name evidence="2" type="ORF">KME28_23680</name>
</gene>
<organism evidence="2 3">
    <name type="scientific">Pelatocladus maniniholoensis HA4357-MV3</name>
    <dbReference type="NCBI Taxonomy" id="1117104"/>
    <lineage>
        <taxon>Bacteria</taxon>
        <taxon>Bacillati</taxon>
        <taxon>Cyanobacteriota</taxon>
        <taxon>Cyanophyceae</taxon>
        <taxon>Nostocales</taxon>
        <taxon>Nostocaceae</taxon>
        <taxon>Pelatocladus</taxon>
    </lineage>
</organism>
<dbReference type="SUPFAM" id="SSF47336">
    <property type="entry name" value="ACP-like"/>
    <property type="match status" value="1"/>
</dbReference>
<dbReference type="EMBL" id="JAHHHW010000137">
    <property type="protein sequence ID" value="MBW4434630.1"/>
    <property type="molecule type" value="Genomic_DNA"/>
</dbReference>
<evidence type="ECO:0000313" key="2">
    <source>
        <dbReference type="EMBL" id="MBW4434630.1"/>
    </source>
</evidence>
<dbReference type="Gene3D" id="1.10.1200.10">
    <property type="entry name" value="ACP-like"/>
    <property type="match status" value="1"/>
</dbReference>
<dbReference type="Proteomes" id="UP000813215">
    <property type="component" value="Unassembled WGS sequence"/>
</dbReference>
<dbReference type="Pfam" id="PF00550">
    <property type="entry name" value="PP-binding"/>
    <property type="match status" value="1"/>
</dbReference>
<dbReference type="InterPro" id="IPR036736">
    <property type="entry name" value="ACP-like_sf"/>
</dbReference>
<feature type="domain" description="Carrier" evidence="1">
    <location>
        <begin position="1"/>
        <end position="77"/>
    </location>
</feature>
<dbReference type="PROSITE" id="PS50075">
    <property type="entry name" value="CARRIER"/>
    <property type="match status" value="1"/>
</dbReference>
<dbReference type="InterPro" id="IPR009081">
    <property type="entry name" value="PP-bd_ACP"/>
</dbReference>
<comment type="caution">
    <text evidence="2">The sequence shown here is derived from an EMBL/GenBank/DDBJ whole genome shotgun (WGS) entry which is preliminary data.</text>
</comment>
<accession>A0A9E3HD61</accession>
<sequence>MEDIKLKIRQFIAQYSGDYDLQDDDNIFSLSFVNSMFAIQLVLFIEKEFQFTVENEDLEFDNFKSINSIYNLLQKKMVISVQT</sequence>
<reference evidence="2" key="1">
    <citation type="submission" date="2021-05" db="EMBL/GenBank/DDBJ databases">
        <authorList>
            <person name="Pietrasiak N."/>
            <person name="Ward R."/>
            <person name="Stajich J.E."/>
            <person name="Kurbessoian T."/>
        </authorList>
    </citation>
    <scope>NUCLEOTIDE SEQUENCE</scope>
    <source>
        <strain evidence="2">HA4357-MV3</strain>
    </source>
</reference>